<name>A0A940MRF3_9PROT</name>
<dbReference type="Proteomes" id="UP000677537">
    <property type="component" value="Unassembled WGS sequence"/>
</dbReference>
<dbReference type="EMBL" id="JAGIZA010000004">
    <property type="protein sequence ID" value="MBP0492663.1"/>
    <property type="molecule type" value="Genomic_DNA"/>
</dbReference>
<evidence type="ECO:0000313" key="1">
    <source>
        <dbReference type="EMBL" id="MBP0492663.1"/>
    </source>
</evidence>
<reference evidence="1" key="1">
    <citation type="submission" date="2021-03" db="EMBL/GenBank/DDBJ databases">
        <authorList>
            <person name="So Y."/>
        </authorList>
    </citation>
    <scope>NUCLEOTIDE SEQUENCE</scope>
    <source>
        <strain evidence="1">SG15</strain>
    </source>
</reference>
<sequence>MTDAVPSRSVRVRSYRDAVRDVGRTFRLAPGVDIAAAVKRAALAAVPKTEGWTMRVFTVRRTGEGERAAAVLDRLARDAMGGTDFAASVAATLDGSIAVLVVAARDPGRIERVSSAMSGTGR</sequence>
<keyword evidence="2" id="KW-1185">Reference proteome</keyword>
<evidence type="ECO:0000313" key="2">
    <source>
        <dbReference type="Proteomes" id="UP000677537"/>
    </source>
</evidence>
<gene>
    <name evidence="1" type="ORF">J5Y10_07715</name>
</gene>
<accession>A0A940MRF3</accession>
<proteinExistence type="predicted"/>
<organism evidence="1 2">
    <name type="scientific">Roseomonas indoligenes</name>
    <dbReference type="NCBI Taxonomy" id="2820811"/>
    <lineage>
        <taxon>Bacteria</taxon>
        <taxon>Pseudomonadati</taxon>
        <taxon>Pseudomonadota</taxon>
        <taxon>Alphaproteobacteria</taxon>
        <taxon>Acetobacterales</taxon>
        <taxon>Roseomonadaceae</taxon>
        <taxon>Roseomonas</taxon>
    </lineage>
</organism>
<dbReference type="AlphaFoldDB" id="A0A940MRF3"/>
<dbReference type="RefSeq" id="WP_209372407.1">
    <property type="nucleotide sequence ID" value="NZ_JAGIZA010000004.1"/>
</dbReference>
<comment type="caution">
    <text evidence="1">The sequence shown here is derived from an EMBL/GenBank/DDBJ whole genome shotgun (WGS) entry which is preliminary data.</text>
</comment>
<protein>
    <submittedName>
        <fullName evidence="1">Uncharacterized protein</fullName>
    </submittedName>
</protein>